<reference evidence="2" key="1">
    <citation type="journal article" date="2021" name="Proc. Natl. Acad. Sci. U.S.A.">
        <title>Three genomes in the algal genus Volvox reveal the fate of a haploid sex-determining region after a transition to homothallism.</title>
        <authorList>
            <person name="Yamamoto K."/>
            <person name="Hamaji T."/>
            <person name="Kawai-Toyooka H."/>
            <person name="Matsuzaki R."/>
            <person name="Takahashi F."/>
            <person name="Nishimura Y."/>
            <person name="Kawachi M."/>
            <person name="Noguchi H."/>
            <person name="Minakuchi Y."/>
            <person name="Umen J.G."/>
            <person name="Toyoda A."/>
            <person name="Nozaki H."/>
        </authorList>
    </citation>
    <scope>NUCLEOTIDE SEQUENCE</scope>
    <source>
        <strain evidence="2">NIES-3786</strain>
    </source>
</reference>
<dbReference type="AlphaFoldDB" id="A0A8J4CTU8"/>
<accession>A0A8J4CTU8</accession>
<dbReference type="Proteomes" id="UP000747110">
    <property type="component" value="Unassembled WGS sequence"/>
</dbReference>
<keyword evidence="3" id="KW-1185">Reference proteome</keyword>
<feature type="compositionally biased region" description="Low complexity" evidence="1">
    <location>
        <begin position="12"/>
        <end position="22"/>
    </location>
</feature>
<feature type="region of interest" description="Disordered" evidence="1">
    <location>
        <begin position="99"/>
        <end position="130"/>
    </location>
</feature>
<name>A0A8J4CTU8_9CHLO</name>
<comment type="caution">
    <text evidence="2">The sequence shown here is derived from an EMBL/GenBank/DDBJ whole genome shotgun (WGS) entry which is preliminary data.</text>
</comment>
<feature type="region of interest" description="Disordered" evidence="1">
    <location>
        <begin position="1"/>
        <end position="22"/>
    </location>
</feature>
<evidence type="ECO:0000313" key="3">
    <source>
        <dbReference type="Proteomes" id="UP000747110"/>
    </source>
</evidence>
<protein>
    <submittedName>
        <fullName evidence="2">Uncharacterized protein</fullName>
    </submittedName>
</protein>
<dbReference type="OrthoDB" id="549313at2759"/>
<proteinExistence type="predicted"/>
<evidence type="ECO:0000313" key="2">
    <source>
        <dbReference type="EMBL" id="GIL86527.1"/>
    </source>
</evidence>
<evidence type="ECO:0000256" key="1">
    <source>
        <dbReference type="SAM" id="MobiDB-lite"/>
    </source>
</evidence>
<gene>
    <name evidence="2" type="ORF">Vretifemale_14816</name>
</gene>
<dbReference type="EMBL" id="BNCP01000036">
    <property type="protein sequence ID" value="GIL86527.1"/>
    <property type="molecule type" value="Genomic_DNA"/>
</dbReference>
<sequence>MPQPGSPVGTGPSACASSGVAPAAAANTAAPPAATLLATASDAPAADMQLLSAARRAVSLLGVTLPDSAASKAARKLLRRELMDAAKLMAAGGCGRDVDAGGVGKAGGESTRGTEGGCGRGYATGPVTSA</sequence>
<organism evidence="2 3">
    <name type="scientific">Volvox reticuliferus</name>
    <dbReference type="NCBI Taxonomy" id="1737510"/>
    <lineage>
        <taxon>Eukaryota</taxon>
        <taxon>Viridiplantae</taxon>
        <taxon>Chlorophyta</taxon>
        <taxon>core chlorophytes</taxon>
        <taxon>Chlorophyceae</taxon>
        <taxon>CS clade</taxon>
        <taxon>Chlamydomonadales</taxon>
        <taxon>Volvocaceae</taxon>
        <taxon>Volvox</taxon>
    </lineage>
</organism>